<dbReference type="InterPro" id="IPR011059">
    <property type="entry name" value="Metal-dep_hydrolase_composite"/>
</dbReference>
<feature type="domain" description="Amidohydrolase-related" evidence="4">
    <location>
        <begin position="378"/>
        <end position="521"/>
    </location>
</feature>
<dbReference type="Pfam" id="PF01979">
    <property type="entry name" value="Amidohydro_1"/>
    <property type="match status" value="2"/>
</dbReference>
<dbReference type="EMBL" id="LT598450">
    <property type="protein sequence ID" value="SCU82975.1"/>
    <property type="molecule type" value="Genomic_DNA"/>
</dbReference>
<dbReference type="SUPFAM" id="SSF51556">
    <property type="entry name" value="Metallo-dependent hydrolases"/>
    <property type="match status" value="1"/>
</dbReference>
<sequence length="544" mass="59208">MPSKAIASNKVVINGDVIPATIIYSTHSGKILAVYEHEVVCSIRDPRLERLDVESYEIVSPHVIMPGLVDSHVHLNEPGRTEWEGFATGTRAAASGGVTTVVDMPLNAIPPTTTVENLDIKLAAAQGQMWCDVAFWGGLVPSNLDQLVPLVKRGVRGFKGFTMESGVDEFPEIDNHYIMKALAALKDQKTMLLFHAEQRPSDDHHGVIDIIGSGLELDQFKTLDGGKDLSEVQAHALAESKILASVEPTTGQPAHAVYDHNSTETPLKSLARTNDQNFDNIDPTAYAPYLASRPDVFETNAIGMIISCLSESAKRFNTVPNVHIAHLATQEALPMLHYAQTKLGLPISAETCFHYLSFAAESIPAKATYFKCCPPIRSEANRLGLWKSLRDNIVGTVVSDHSPCTPELKDLAKGDFLSAWGGIASVGLGLSILITEGAKMSPPVSITEIVTWCCENTAKQVGLQHSKGYLRAGHDADFIVLDQYSKRVISNRDLLFKNKLSAYAGRELRGQVISTFLRGKLAYEMESGPSAKPLGQTLLEERTV</sequence>
<dbReference type="PROSITE" id="PS00482">
    <property type="entry name" value="DIHYDROOROTASE_1"/>
    <property type="match status" value="1"/>
</dbReference>
<dbReference type="InterPro" id="IPR050138">
    <property type="entry name" value="DHOase/Allantoinase_Hydrolase"/>
</dbReference>
<keyword evidence="6" id="KW-1185">Reference proteome</keyword>
<evidence type="ECO:0000256" key="2">
    <source>
        <dbReference type="ARBA" id="ARBA00022723"/>
    </source>
</evidence>
<dbReference type="InterPro" id="IPR006680">
    <property type="entry name" value="Amidohydro-rel"/>
</dbReference>
<dbReference type="Gene3D" id="3.20.20.140">
    <property type="entry name" value="Metal-dependent hydrolases"/>
    <property type="match status" value="2"/>
</dbReference>
<evidence type="ECO:0000259" key="4">
    <source>
        <dbReference type="Pfam" id="PF01979"/>
    </source>
</evidence>
<dbReference type="InterPro" id="IPR032466">
    <property type="entry name" value="Metal_Hydrolase"/>
</dbReference>
<dbReference type="GO" id="GO:0046872">
    <property type="term" value="F:metal ion binding"/>
    <property type="evidence" value="ECO:0007669"/>
    <property type="project" value="UniProtKB-KW"/>
</dbReference>
<dbReference type="AlphaFoldDB" id="A0A1G4J0J8"/>
<evidence type="ECO:0000313" key="5">
    <source>
        <dbReference type="EMBL" id="SCU82975.1"/>
    </source>
</evidence>
<gene>
    <name evidence="5" type="ORF">LANO_0B07998G</name>
</gene>
<evidence type="ECO:0000256" key="3">
    <source>
        <dbReference type="ARBA" id="ARBA00022801"/>
    </source>
</evidence>
<accession>A0A1G4J0J8</accession>
<dbReference type="GO" id="GO:0005737">
    <property type="term" value="C:cytoplasm"/>
    <property type="evidence" value="ECO:0007669"/>
    <property type="project" value="TreeGrafter"/>
</dbReference>
<dbReference type="PROSITE" id="PS01137">
    <property type="entry name" value="TATD_1"/>
    <property type="match status" value="1"/>
</dbReference>
<dbReference type="PANTHER" id="PTHR43668">
    <property type="entry name" value="ALLANTOINASE"/>
    <property type="match status" value="1"/>
</dbReference>
<dbReference type="GO" id="GO:0006145">
    <property type="term" value="P:purine nucleobase catabolic process"/>
    <property type="evidence" value="ECO:0007669"/>
    <property type="project" value="TreeGrafter"/>
</dbReference>
<organism evidence="5 6">
    <name type="scientific">Lachancea nothofagi CBS 11611</name>
    <dbReference type="NCBI Taxonomy" id="1266666"/>
    <lineage>
        <taxon>Eukaryota</taxon>
        <taxon>Fungi</taxon>
        <taxon>Dikarya</taxon>
        <taxon>Ascomycota</taxon>
        <taxon>Saccharomycotina</taxon>
        <taxon>Saccharomycetes</taxon>
        <taxon>Saccharomycetales</taxon>
        <taxon>Saccharomycetaceae</taxon>
        <taxon>Lachancea</taxon>
    </lineage>
</organism>
<dbReference type="PANTHER" id="PTHR43668:SF2">
    <property type="entry name" value="ALLANTOINASE"/>
    <property type="match status" value="1"/>
</dbReference>
<comment type="cofactor">
    <cofactor evidence="1">
        <name>Zn(2+)</name>
        <dbReference type="ChEBI" id="CHEBI:29105"/>
    </cofactor>
</comment>
<dbReference type="GO" id="GO:0004038">
    <property type="term" value="F:allantoinase activity"/>
    <property type="evidence" value="ECO:0007669"/>
    <property type="project" value="TreeGrafter"/>
</dbReference>
<evidence type="ECO:0000313" key="6">
    <source>
        <dbReference type="Proteomes" id="UP000189911"/>
    </source>
</evidence>
<protein>
    <submittedName>
        <fullName evidence="5">LANO_0B07998g1_1</fullName>
    </submittedName>
</protein>
<evidence type="ECO:0000256" key="1">
    <source>
        <dbReference type="ARBA" id="ARBA00001947"/>
    </source>
</evidence>
<name>A0A1G4J0J8_9SACH</name>
<dbReference type="InterPro" id="IPR018228">
    <property type="entry name" value="DNase_TatD-rel_CS"/>
</dbReference>
<reference evidence="6" key="1">
    <citation type="submission" date="2016-03" db="EMBL/GenBank/DDBJ databases">
        <authorList>
            <person name="Devillers Hugo."/>
        </authorList>
    </citation>
    <scope>NUCLEOTIDE SEQUENCE [LARGE SCALE GENOMIC DNA]</scope>
</reference>
<dbReference type="Proteomes" id="UP000189911">
    <property type="component" value="Chromosome B"/>
</dbReference>
<keyword evidence="3" id="KW-0378">Hydrolase</keyword>
<proteinExistence type="predicted"/>
<dbReference type="SUPFAM" id="SSF51338">
    <property type="entry name" value="Composite domain of metallo-dependent hydrolases"/>
    <property type="match status" value="1"/>
</dbReference>
<feature type="domain" description="Amidohydrolase-related" evidence="4">
    <location>
        <begin position="63"/>
        <end position="217"/>
    </location>
</feature>
<keyword evidence="2" id="KW-0479">Metal-binding</keyword>
<dbReference type="InterPro" id="IPR002195">
    <property type="entry name" value="Dihydroorotase_CS"/>
</dbReference>
<dbReference type="OrthoDB" id="10258955at2759"/>